<dbReference type="AlphaFoldDB" id="W0RN64"/>
<dbReference type="EMBL" id="CP007128">
    <property type="protein sequence ID" value="AHG91942.1"/>
    <property type="molecule type" value="Genomic_DNA"/>
</dbReference>
<accession>W0RN64</accession>
<keyword evidence="2" id="KW-1133">Transmembrane helix</keyword>
<evidence type="ECO:0000313" key="4">
    <source>
        <dbReference type="Proteomes" id="UP000019151"/>
    </source>
</evidence>
<name>W0RN64_9BACT</name>
<keyword evidence="4" id="KW-1185">Reference proteome</keyword>
<evidence type="ECO:0000313" key="3">
    <source>
        <dbReference type="EMBL" id="AHG91942.1"/>
    </source>
</evidence>
<dbReference type="KEGG" id="gba:J421_4405"/>
<evidence type="ECO:0000256" key="1">
    <source>
        <dbReference type="SAM" id="MobiDB-lite"/>
    </source>
</evidence>
<dbReference type="HOGENOM" id="CLU_1487033_0_0_0"/>
<feature type="region of interest" description="Disordered" evidence="1">
    <location>
        <begin position="156"/>
        <end position="181"/>
    </location>
</feature>
<dbReference type="STRING" id="861299.J421_4405"/>
<evidence type="ECO:0000256" key="2">
    <source>
        <dbReference type="SAM" id="Phobius"/>
    </source>
</evidence>
<sequence length="181" mass="18648">MRVRRVDRVADVLWAGAALFGAVAAAALAWPASGRVPELPAVAALAAPRAAPAVPPTSDAVVRADVFAIGHAPPRARWAPPPVDTLPPGLAPDPSAASEVETPVVEPPRFYGTVTDAAGPAALLRPPGAAESRLFRAGDLAGRWRVRRVLPDRVTLASPDGAPVTLRLPARGRAQSPDSTP</sequence>
<gene>
    <name evidence="3" type="ORF">J421_4405</name>
</gene>
<feature type="transmembrane region" description="Helical" evidence="2">
    <location>
        <begin position="12"/>
        <end position="30"/>
    </location>
</feature>
<dbReference type="InParanoid" id="W0RN64"/>
<organism evidence="3 4">
    <name type="scientific">Gemmatirosa kalamazoonensis</name>
    <dbReference type="NCBI Taxonomy" id="861299"/>
    <lineage>
        <taxon>Bacteria</taxon>
        <taxon>Pseudomonadati</taxon>
        <taxon>Gemmatimonadota</taxon>
        <taxon>Gemmatimonadia</taxon>
        <taxon>Gemmatimonadales</taxon>
        <taxon>Gemmatimonadaceae</taxon>
        <taxon>Gemmatirosa</taxon>
    </lineage>
</organism>
<protein>
    <recommendedName>
        <fullName evidence="5">Type II secretion system protein GspC N-terminal domain-containing protein</fullName>
    </recommendedName>
</protein>
<evidence type="ECO:0008006" key="5">
    <source>
        <dbReference type="Google" id="ProtNLM"/>
    </source>
</evidence>
<keyword evidence="2" id="KW-0812">Transmembrane</keyword>
<keyword evidence="2" id="KW-0472">Membrane</keyword>
<dbReference type="RefSeq" id="WP_025413375.1">
    <property type="nucleotide sequence ID" value="NZ_CP007128.1"/>
</dbReference>
<reference evidence="3 4" key="1">
    <citation type="journal article" date="2014" name="Genome Announc.">
        <title>Genome Sequence and Methylome of Soil Bacterium Gemmatirosa kalamazoonensis KBS708T, a Member of the Rarely Cultivated Gemmatimonadetes Phylum.</title>
        <authorList>
            <person name="Debruyn J.M."/>
            <person name="Radosevich M."/>
            <person name="Wommack K.E."/>
            <person name="Polson S.W."/>
            <person name="Hauser L.J."/>
            <person name="Fawaz M.N."/>
            <person name="Korlach J."/>
            <person name="Tsai Y.C."/>
        </authorList>
    </citation>
    <scope>NUCLEOTIDE SEQUENCE [LARGE SCALE GENOMIC DNA]</scope>
    <source>
        <strain evidence="3 4">KBS708</strain>
    </source>
</reference>
<dbReference type="Proteomes" id="UP000019151">
    <property type="component" value="Chromosome"/>
</dbReference>
<proteinExistence type="predicted"/>